<dbReference type="SUPFAM" id="SSF140860">
    <property type="entry name" value="Pseudo ankyrin repeat-like"/>
    <property type="match status" value="1"/>
</dbReference>
<dbReference type="PANTHER" id="PTHR24345">
    <property type="entry name" value="SERINE/THREONINE-PROTEIN KINASE PLK"/>
    <property type="match status" value="1"/>
</dbReference>
<feature type="domain" description="Protein kinase" evidence="6">
    <location>
        <begin position="1"/>
        <end position="274"/>
    </location>
</feature>
<protein>
    <recommendedName>
        <fullName evidence="6">Protein kinase domain-containing protein</fullName>
    </recommendedName>
</protein>
<dbReference type="InterPro" id="IPR011009">
    <property type="entry name" value="Kinase-like_dom_sf"/>
</dbReference>
<evidence type="ECO:0000256" key="3">
    <source>
        <dbReference type="ARBA" id="ARBA00022741"/>
    </source>
</evidence>
<keyword evidence="4" id="KW-0418">Kinase</keyword>
<keyword evidence="5" id="KW-0067">ATP-binding</keyword>
<gene>
    <name evidence="7" type="ORF">LSP00402_LOCUS1599</name>
</gene>
<accession>A0A7S2TFV1</accession>
<proteinExistence type="predicted"/>
<dbReference type="SUPFAM" id="SSF56112">
    <property type="entry name" value="Protein kinase-like (PK-like)"/>
    <property type="match status" value="1"/>
</dbReference>
<reference evidence="7" key="1">
    <citation type="submission" date="2021-01" db="EMBL/GenBank/DDBJ databases">
        <authorList>
            <person name="Corre E."/>
            <person name="Pelletier E."/>
            <person name="Niang G."/>
            <person name="Scheremetjew M."/>
            <person name="Finn R."/>
            <person name="Kale V."/>
            <person name="Holt S."/>
            <person name="Cochrane G."/>
            <person name="Meng A."/>
            <person name="Brown T."/>
            <person name="Cohen L."/>
        </authorList>
    </citation>
    <scope>NUCLEOTIDE SEQUENCE</scope>
    <source>
        <strain evidence="7">CCMP622</strain>
    </source>
</reference>
<dbReference type="Pfam" id="PF00069">
    <property type="entry name" value="Pkinase"/>
    <property type="match status" value="1"/>
</dbReference>
<dbReference type="AlphaFoldDB" id="A0A7S2TFV1"/>
<evidence type="ECO:0000256" key="1">
    <source>
        <dbReference type="ARBA" id="ARBA00022527"/>
    </source>
</evidence>
<dbReference type="PANTHER" id="PTHR24345:SF0">
    <property type="entry name" value="CELL CYCLE SERINE_THREONINE-PROTEIN KINASE CDC5_MSD2"/>
    <property type="match status" value="1"/>
</dbReference>
<dbReference type="Gene3D" id="3.30.200.20">
    <property type="entry name" value="Phosphorylase Kinase, domain 1"/>
    <property type="match status" value="1"/>
</dbReference>
<keyword evidence="3" id="KW-0547">Nucleotide-binding</keyword>
<keyword evidence="1" id="KW-0723">Serine/threonine-protein kinase</keyword>
<dbReference type="PROSITE" id="PS00109">
    <property type="entry name" value="PROTEIN_KINASE_TYR"/>
    <property type="match status" value="1"/>
</dbReference>
<evidence type="ECO:0000259" key="6">
    <source>
        <dbReference type="PROSITE" id="PS50011"/>
    </source>
</evidence>
<sequence>MEVVVIKEFLCDRINARMSSNDRSTHDNPKNEIQNHAELEKGKFPYIVGFKDLFRDQKKLYIVMEFCEDHELGKQVAAEYGKYRHAIQGLRRNVDPHRKGVALSEEDAKRYFQQLISAVAYMHSHYIVHRDITLENILLRDEKKNLRLCDFGLSMKLLSLSQRLKVESNKYPPGRIDYMAPEIFAREHYSPFSADLFSCGVVLFIMLLGGKPFRWPNEDDVLFKHIADGRLEEYLKYNKVNEFISEEAKELLSGLITYEAKRLSLAEVITHPWLCGKPSSATSSSVLTDGQTPVVAKSDILIQAAADGRLGMIRHVFERYRCTVDWTPAALVAAVEANRVRVVKYLVEEARVRIDLMGKDWKSFSNIAVSHNARETVQFLNEHYKSKVLKAIERDLGKIKPLHKSIMRHVQLTGVPLYAINEEDKTEEYLTGVNIINEEDKTEEW</sequence>
<dbReference type="GO" id="GO:0004674">
    <property type="term" value="F:protein serine/threonine kinase activity"/>
    <property type="evidence" value="ECO:0007669"/>
    <property type="project" value="UniProtKB-KW"/>
</dbReference>
<organism evidence="7">
    <name type="scientific">Lotharella oceanica</name>
    <dbReference type="NCBI Taxonomy" id="641309"/>
    <lineage>
        <taxon>Eukaryota</taxon>
        <taxon>Sar</taxon>
        <taxon>Rhizaria</taxon>
        <taxon>Cercozoa</taxon>
        <taxon>Chlorarachniophyceae</taxon>
        <taxon>Lotharella</taxon>
    </lineage>
</organism>
<dbReference type="Gene3D" id="1.10.510.10">
    <property type="entry name" value="Transferase(Phosphotransferase) domain 1"/>
    <property type="match status" value="1"/>
</dbReference>
<dbReference type="InterPro" id="IPR036770">
    <property type="entry name" value="Ankyrin_rpt-contain_sf"/>
</dbReference>
<dbReference type="EMBL" id="HBHP01002450">
    <property type="protein sequence ID" value="CAD9747060.1"/>
    <property type="molecule type" value="Transcribed_RNA"/>
</dbReference>
<dbReference type="GO" id="GO:0005524">
    <property type="term" value="F:ATP binding"/>
    <property type="evidence" value="ECO:0007669"/>
    <property type="project" value="UniProtKB-KW"/>
</dbReference>
<dbReference type="Gene3D" id="1.25.40.20">
    <property type="entry name" value="Ankyrin repeat-containing domain"/>
    <property type="match status" value="1"/>
</dbReference>
<dbReference type="GO" id="GO:0005634">
    <property type="term" value="C:nucleus"/>
    <property type="evidence" value="ECO:0007669"/>
    <property type="project" value="TreeGrafter"/>
</dbReference>
<dbReference type="InterPro" id="IPR008266">
    <property type="entry name" value="Tyr_kinase_AS"/>
</dbReference>
<evidence type="ECO:0000313" key="7">
    <source>
        <dbReference type="EMBL" id="CAD9747060.1"/>
    </source>
</evidence>
<evidence type="ECO:0000256" key="5">
    <source>
        <dbReference type="ARBA" id="ARBA00022840"/>
    </source>
</evidence>
<dbReference type="PROSITE" id="PS50011">
    <property type="entry name" value="PROTEIN_KINASE_DOM"/>
    <property type="match status" value="1"/>
</dbReference>
<evidence type="ECO:0000256" key="2">
    <source>
        <dbReference type="ARBA" id="ARBA00022679"/>
    </source>
</evidence>
<name>A0A7S2TFV1_9EUKA</name>
<evidence type="ECO:0000256" key="4">
    <source>
        <dbReference type="ARBA" id="ARBA00022777"/>
    </source>
</evidence>
<keyword evidence="2" id="KW-0808">Transferase</keyword>
<dbReference type="InterPro" id="IPR000719">
    <property type="entry name" value="Prot_kinase_dom"/>
</dbReference>